<feature type="non-terminal residue" evidence="1">
    <location>
        <position position="250"/>
    </location>
</feature>
<comment type="caution">
    <text evidence="1">The sequence shown here is derived from an EMBL/GenBank/DDBJ whole genome shotgun (WGS) entry which is preliminary data.</text>
</comment>
<dbReference type="PANTHER" id="PTHR43021:SF2">
    <property type="entry name" value="CATION_H+ EXCHANGER DOMAIN-CONTAINING PROTEIN"/>
    <property type="match status" value="1"/>
</dbReference>
<protein>
    <submittedName>
        <fullName evidence="1">Uncharacterized protein</fullName>
    </submittedName>
</protein>
<dbReference type="AlphaFoldDB" id="A0A8S9TNV1"/>
<name>A0A8S9TNV1_PHYIN</name>
<organism evidence="1 2">
    <name type="scientific">Phytophthora infestans</name>
    <name type="common">Potato late blight agent</name>
    <name type="synonym">Botrytis infestans</name>
    <dbReference type="NCBI Taxonomy" id="4787"/>
    <lineage>
        <taxon>Eukaryota</taxon>
        <taxon>Sar</taxon>
        <taxon>Stramenopiles</taxon>
        <taxon>Oomycota</taxon>
        <taxon>Peronosporomycetes</taxon>
        <taxon>Peronosporales</taxon>
        <taxon>Peronosporaceae</taxon>
        <taxon>Phytophthora</taxon>
    </lineage>
</organism>
<evidence type="ECO:0000313" key="2">
    <source>
        <dbReference type="Proteomes" id="UP000704712"/>
    </source>
</evidence>
<sequence length="250" mass="28059">NVPDTLNHLLTFEFGLLGEHPLGLNLHHVGSAPVQLAERGRRDMLGSYVNPFALSFISFQADQQIYLPEPRPQIKSILTLLSTYDYTGCQLGIALTLASISVCRTSHEHGTWHLHNGRVSVLVFLFVLRVVASINCVKLDVSLESIIFILSVMLMNVRAGGVSRSRNINNPHLPYTDRETRRRSWANNVSCSRDLGLFQYSVQIVHFTTSDDPNQTPHQLNAYVEETVADKPPCSSESKALYLKCFLRLL</sequence>
<feature type="non-terminal residue" evidence="1">
    <location>
        <position position="1"/>
    </location>
</feature>
<dbReference type="Proteomes" id="UP000704712">
    <property type="component" value="Unassembled WGS sequence"/>
</dbReference>
<reference evidence="1" key="1">
    <citation type="submission" date="2020-03" db="EMBL/GenBank/DDBJ databases">
        <title>Hybrid Assembly of Korean Phytophthora infestans isolates.</title>
        <authorList>
            <person name="Prokchorchik M."/>
            <person name="Lee Y."/>
            <person name="Seo J."/>
            <person name="Cho J.-H."/>
            <person name="Park Y.-E."/>
            <person name="Jang D.-C."/>
            <person name="Im J.-S."/>
            <person name="Choi J.-G."/>
            <person name="Park H.-J."/>
            <person name="Lee G.-B."/>
            <person name="Lee Y.-G."/>
            <person name="Hong S.-Y."/>
            <person name="Cho K."/>
            <person name="Sohn K.H."/>
        </authorList>
    </citation>
    <scope>NUCLEOTIDE SEQUENCE</scope>
    <source>
        <strain evidence="1">KR_2_A2</strain>
    </source>
</reference>
<evidence type="ECO:0000313" key="1">
    <source>
        <dbReference type="EMBL" id="KAF4129362.1"/>
    </source>
</evidence>
<accession>A0A8S9TNV1</accession>
<gene>
    <name evidence="1" type="ORF">GN958_ATG21448</name>
</gene>
<proteinExistence type="predicted"/>
<dbReference type="EMBL" id="JAACNO010002968">
    <property type="protein sequence ID" value="KAF4129362.1"/>
    <property type="molecule type" value="Genomic_DNA"/>
</dbReference>
<dbReference type="PANTHER" id="PTHR43021">
    <property type="entry name" value="NA(+)/H(+) ANTIPORTER-RELATED"/>
    <property type="match status" value="1"/>
</dbReference>